<dbReference type="InterPro" id="IPR005019">
    <property type="entry name" value="Adenine_glyco"/>
</dbReference>
<dbReference type="Proteomes" id="UP000025061">
    <property type="component" value="Unassembled WGS sequence"/>
</dbReference>
<evidence type="ECO:0008006" key="3">
    <source>
        <dbReference type="Google" id="ProtNLM"/>
    </source>
</evidence>
<dbReference type="Gene3D" id="1.10.340.30">
    <property type="entry name" value="Hypothetical protein, domain 2"/>
    <property type="match status" value="1"/>
</dbReference>
<name>A0A059FFC7_9PROT</name>
<dbReference type="SUPFAM" id="SSF48150">
    <property type="entry name" value="DNA-glycosylase"/>
    <property type="match status" value="1"/>
</dbReference>
<dbReference type="Pfam" id="PF03352">
    <property type="entry name" value="Adenine_glyco"/>
    <property type="match status" value="1"/>
</dbReference>
<dbReference type="InterPro" id="IPR052891">
    <property type="entry name" value="DNA-3mA_glycosylase"/>
</dbReference>
<sequence>MKRRFAPILKMAASHHGGEEAALAKSVNAHSVKRLEKVPGDRLLSIMTRCVFNAGFNWKVIEAKWEGFETAFEGFDPAKLAFFGDEMMDHLVTDERIVRNGQKIRATLENAKFVAEFENNQGGFGRFLAGWPGEDQAGLLDVLNKRGSRLGGATGQYFLRFAGWDAWIASSHVCAALVREGVLDKPVATSKRDLASLQSAINAYHDDSGLPRAQISRLLAMSVG</sequence>
<proteinExistence type="predicted"/>
<dbReference type="RefSeq" id="WP_011645209.1">
    <property type="nucleotide sequence ID" value="NZ_ARYI01000014.1"/>
</dbReference>
<gene>
    <name evidence="1" type="ORF">HHI_14357</name>
</gene>
<accession>A0A059FFC7</accession>
<dbReference type="PANTHER" id="PTHR30037:SF3">
    <property type="entry name" value="BLR0857 PROTEIN"/>
    <property type="match status" value="1"/>
</dbReference>
<reference evidence="1 2" key="1">
    <citation type="submission" date="2013-04" db="EMBL/GenBank/DDBJ databases">
        <title>Hyphomonas hirschiana VP5 Genome Sequencing.</title>
        <authorList>
            <person name="Lai Q."/>
            <person name="Shao Z."/>
        </authorList>
    </citation>
    <scope>NUCLEOTIDE SEQUENCE [LARGE SCALE GENOMIC DNA]</scope>
    <source>
        <strain evidence="1 2">VP5</strain>
    </source>
</reference>
<dbReference type="PANTHER" id="PTHR30037">
    <property type="entry name" value="DNA-3-METHYLADENINE GLYCOSYLASE 1"/>
    <property type="match status" value="1"/>
</dbReference>
<keyword evidence="2" id="KW-1185">Reference proteome</keyword>
<dbReference type="InterPro" id="IPR011257">
    <property type="entry name" value="DNA_glycosylase"/>
</dbReference>
<evidence type="ECO:0000313" key="1">
    <source>
        <dbReference type="EMBL" id="KCZ89340.1"/>
    </source>
</evidence>
<comment type="caution">
    <text evidence="1">The sequence shown here is derived from an EMBL/GenBank/DDBJ whole genome shotgun (WGS) entry which is preliminary data.</text>
</comment>
<dbReference type="PATRIC" id="fig|1280951.3.peg.2894"/>
<dbReference type="GO" id="GO:0008725">
    <property type="term" value="F:DNA-3-methyladenine glycosylase activity"/>
    <property type="evidence" value="ECO:0007669"/>
    <property type="project" value="InterPro"/>
</dbReference>
<dbReference type="AlphaFoldDB" id="A0A059FFC7"/>
<evidence type="ECO:0000313" key="2">
    <source>
        <dbReference type="Proteomes" id="UP000025061"/>
    </source>
</evidence>
<dbReference type="GO" id="GO:0006284">
    <property type="term" value="P:base-excision repair"/>
    <property type="evidence" value="ECO:0007669"/>
    <property type="project" value="InterPro"/>
</dbReference>
<protein>
    <recommendedName>
        <fullName evidence="3">DNA-3-methyladenine glycosylase I</fullName>
    </recommendedName>
</protein>
<organism evidence="1 2">
    <name type="scientific">Hyphomonas hirschiana VP5</name>
    <dbReference type="NCBI Taxonomy" id="1280951"/>
    <lineage>
        <taxon>Bacteria</taxon>
        <taxon>Pseudomonadati</taxon>
        <taxon>Pseudomonadota</taxon>
        <taxon>Alphaproteobacteria</taxon>
        <taxon>Hyphomonadales</taxon>
        <taxon>Hyphomonadaceae</taxon>
        <taxon>Hyphomonas</taxon>
    </lineage>
</organism>
<dbReference type="EMBL" id="ARYI01000014">
    <property type="protein sequence ID" value="KCZ89340.1"/>
    <property type="molecule type" value="Genomic_DNA"/>
</dbReference>